<dbReference type="SUPFAM" id="SSF88946">
    <property type="entry name" value="Sigma2 domain of RNA polymerase sigma factors"/>
    <property type="match status" value="1"/>
</dbReference>
<sequence>MPKSIPPHQSVNICANFEKDAMFFCQALTRRNPRDARAWDCLTKSLIRFVRKYASNWSVPEMVVDDVIQEALFRFVGHIDDGKYQCTGNKPIGYVGTIATFLLKTWWKKSQKEGKLMVDPEDIFDEPVSEGPTDEDECQEKAVTQAFNNLTPALRDIIDWMYFKNLSLSEYANKAGITYGSAKLKHHRAKEQFEKLFTIFFTSCINGRTE</sequence>
<dbReference type="STRING" id="504472.Slin_6487"/>
<dbReference type="RefSeq" id="WP_012930926.1">
    <property type="nucleotide sequence ID" value="NC_013730.1"/>
</dbReference>
<dbReference type="InterPro" id="IPR036388">
    <property type="entry name" value="WH-like_DNA-bd_sf"/>
</dbReference>
<dbReference type="EMBL" id="CP001769">
    <property type="protein sequence ID" value="ADB42444.1"/>
    <property type="molecule type" value="Genomic_DNA"/>
</dbReference>
<dbReference type="eggNOG" id="COG1595">
    <property type="taxonomic scope" value="Bacteria"/>
</dbReference>
<keyword evidence="2" id="KW-1185">Reference proteome</keyword>
<evidence type="ECO:0000313" key="2">
    <source>
        <dbReference type="Proteomes" id="UP000002028"/>
    </source>
</evidence>
<dbReference type="InterPro" id="IPR014284">
    <property type="entry name" value="RNA_pol_sigma-70_dom"/>
</dbReference>
<dbReference type="InterPro" id="IPR013324">
    <property type="entry name" value="RNA_pol_sigma_r3/r4-like"/>
</dbReference>
<dbReference type="CDD" id="cd06171">
    <property type="entry name" value="Sigma70_r4"/>
    <property type="match status" value="1"/>
</dbReference>
<dbReference type="SUPFAM" id="SSF88659">
    <property type="entry name" value="Sigma3 and sigma4 domains of RNA polymerase sigma factors"/>
    <property type="match status" value="1"/>
</dbReference>
<name>D2QUG2_SPILD</name>
<dbReference type="HOGENOM" id="CLU_1309468_0_0_10"/>
<organism evidence="1 2">
    <name type="scientific">Spirosoma linguale (strain ATCC 33905 / DSM 74 / LMG 10896 / Claus 1)</name>
    <dbReference type="NCBI Taxonomy" id="504472"/>
    <lineage>
        <taxon>Bacteria</taxon>
        <taxon>Pseudomonadati</taxon>
        <taxon>Bacteroidota</taxon>
        <taxon>Cytophagia</taxon>
        <taxon>Cytophagales</taxon>
        <taxon>Cytophagaceae</taxon>
        <taxon>Spirosoma</taxon>
    </lineage>
</organism>
<gene>
    <name evidence="1" type="ordered locus">Slin_6487</name>
</gene>
<dbReference type="Gene3D" id="1.10.10.10">
    <property type="entry name" value="Winged helix-like DNA-binding domain superfamily/Winged helix DNA-binding domain"/>
    <property type="match status" value="1"/>
</dbReference>
<dbReference type="GO" id="GO:0003700">
    <property type="term" value="F:DNA-binding transcription factor activity"/>
    <property type="evidence" value="ECO:0007669"/>
    <property type="project" value="InterPro"/>
</dbReference>
<dbReference type="NCBIfam" id="TIGR02937">
    <property type="entry name" value="sigma70-ECF"/>
    <property type="match status" value="1"/>
</dbReference>
<dbReference type="Proteomes" id="UP000002028">
    <property type="component" value="Chromosome"/>
</dbReference>
<proteinExistence type="predicted"/>
<dbReference type="AlphaFoldDB" id="D2QUG2"/>
<accession>D2QUG2</accession>
<reference evidence="1 2" key="1">
    <citation type="journal article" date="2010" name="Stand. Genomic Sci.">
        <title>Complete genome sequence of Spirosoma linguale type strain (1).</title>
        <authorList>
            <person name="Lail K."/>
            <person name="Sikorski J."/>
            <person name="Saunders E."/>
            <person name="Lapidus A."/>
            <person name="Glavina Del Rio T."/>
            <person name="Copeland A."/>
            <person name="Tice H."/>
            <person name="Cheng J.-F."/>
            <person name="Lucas S."/>
            <person name="Nolan M."/>
            <person name="Bruce D."/>
            <person name="Goodwin L."/>
            <person name="Pitluck S."/>
            <person name="Ivanova N."/>
            <person name="Mavromatis K."/>
            <person name="Ovchinnikova G."/>
            <person name="Pati A."/>
            <person name="Chen A."/>
            <person name="Palaniappan K."/>
            <person name="Land M."/>
            <person name="Hauser L."/>
            <person name="Chang Y.-J."/>
            <person name="Jeffries C.D."/>
            <person name="Chain P."/>
            <person name="Brettin T."/>
            <person name="Detter J.C."/>
            <person name="Schuetze A."/>
            <person name="Rohde M."/>
            <person name="Tindall B.J."/>
            <person name="Goeker M."/>
            <person name="Bristow J."/>
            <person name="Eisen J.A."/>
            <person name="Markowitz V."/>
            <person name="Hugenholtz P."/>
            <person name="Kyrpides N.C."/>
            <person name="Klenk H.-P."/>
            <person name="Chen F."/>
        </authorList>
    </citation>
    <scope>NUCLEOTIDE SEQUENCE [LARGE SCALE GENOMIC DNA]</scope>
    <source>
        <strain evidence="2">ATCC 33905 / DSM 74 / LMG 10896 / Claus 1</strain>
    </source>
</reference>
<dbReference type="GO" id="GO:0006352">
    <property type="term" value="P:DNA-templated transcription initiation"/>
    <property type="evidence" value="ECO:0007669"/>
    <property type="project" value="InterPro"/>
</dbReference>
<dbReference type="InterPro" id="IPR013325">
    <property type="entry name" value="RNA_pol_sigma_r2"/>
</dbReference>
<evidence type="ECO:0000313" key="1">
    <source>
        <dbReference type="EMBL" id="ADB42444.1"/>
    </source>
</evidence>
<dbReference type="KEGG" id="sli:Slin_6487"/>
<protein>
    <submittedName>
        <fullName evidence="1">RNA polymerase, sigma-24 subunit, ECF subfamily</fullName>
    </submittedName>
</protein>